<gene>
    <name evidence="2" type="ordered locus">MGMSRv2__2179</name>
</gene>
<accession>V6F1S3</accession>
<feature type="region of interest" description="Disordered" evidence="1">
    <location>
        <begin position="1"/>
        <end position="53"/>
    </location>
</feature>
<dbReference type="InterPro" id="IPR011990">
    <property type="entry name" value="TPR-like_helical_dom_sf"/>
</dbReference>
<dbReference type="SUPFAM" id="SSF48452">
    <property type="entry name" value="TPR-like"/>
    <property type="match status" value="1"/>
</dbReference>
<evidence type="ECO:0000313" key="3">
    <source>
        <dbReference type="Proteomes" id="UP000018922"/>
    </source>
</evidence>
<dbReference type="AlphaFoldDB" id="V6F1S3"/>
<name>V6F1S3_MAGGM</name>
<reference evidence="2 3" key="1">
    <citation type="journal article" date="2014" name="Genome Announc.">
        <title>Complete genome sequence of Magnetospirillum gryphiswaldense MSR-1.</title>
        <authorList>
            <person name="Wang X."/>
            <person name="Wang Q."/>
            <person name="Zhang W."/>
            <person name="Wang Y."/>
            <person name="Li L."/>
            <person name="Wen T."/>
            <person name="Zhang T."/>
            <person name="Zhang Y."/>
            <person name="Xu J."/>
            <person name="Hu J."/>
            <person name="Li S."/>
            <person name="Liu L."/>
            <person name="Liu J."/>
            <person name="Jiang W."/>
            <person name="Tian J."/>
            <person name="Li Y."/>
            <person name="Schuler D."/>
            <person name="Wang L."/>
            <person name="Li J."/>
        </authorList>
    </citation>
    <scope>NUCLEOTIDE SEQUENCE [LARGE SCALE GENOMIC DNA]</scope>
    <source>
        <strain evidence="3">DSM 6361 / JCM 21280 / NBRC 15271 / MSR-1</strain>
    </source>
</reference>
<dbReference type="eggNOG" id="COG0457">
    <property type="taxonomic scope" value="Bacteria"/>
</dbReference>
<dbReference type="EMBL" id="HG794546">
    <property type="protein sequence ID" value="CDK99394.1"/>
    <property type="molecule type" value="Genomic_DNA"/>
</dbReference>
<dbReference type="Proteomes" id="UP000018922">
    <property type="component" value="Chromosome I"/>
</dbReference>
<dbReference type="Gene3D" id="1.25.40.10">
    <property type="entry name" value="Tetratricopeptide repeat domain"/>
    <property type="match status" value="1"/>
</dbReference>
<dbReference type="HOGENOM" id="CLU_516585_0_0_5"/>
<evidence type="ECO:0000256" key="1">
    <source>
        <dbReference type="SAM" id="MobiDB-lite"/>
    </source>
</evidence>
<organism evidence="2 3">
    <name type="scientific">Magnetospirillum gryphiswaldense (strain DSM 6361 / JCM 21280 / NBRC 15271 / MSR-1)</name>
    <dbReference type="NCBI Taxonomy" id="431944"/>
    <lineage>
        <taxon>Bacteria</taxon>
        <taxon>Pseudomonadati</taxon>
        <taxon>Pseudomonadota</taxon>
        <taxon>Alphaproteobacteria</taxon>
        <taxon>Rhodospirillales</taxon>
        <taxon>Rhodospirillaceae</taxon>
        <taxon>Magnetospirillum</taxon>
    </lineage>
</organism>
<protein>
    <submittedName>
        <fullName evidence="2">Uncharacterized protein</fullName>
    </submittedName>
</protein>
<keyword evidence="3" id="KW-1185">Reference proteome</keyword>
<dbReference type="KEGG" id="mgy:MGMSRv2__2179"/>
<sequence>MSTPEDPRTKFTKPLTRPGAGAPTRNLPARIEPQPQAQPEPPASEDIPGGSGGLARLLDAVAKMLHPKVPAKENPDPVPTPRAEPAVFTIIVAAMNGDNPDGAASQQIYKALDLRQTLKVKPLPRPFLLENAQDPAQVSALLINTRHVLVDENADLLVWGDVSKDGYVLRFAGSNLPDEEKPAVFGPQFRLELPLNLGEPQIHMLYAATLAAADPANEMQRAAIRRLLPPATQPLEALAVKPPVSLSMGQQRSILLTHAHVCTATALAVPPSQADEWFEKALNAYLAAEKRQGRNDPAWENGLLHKYLAASLTARAERIKDKALTYLQLAVKHWRIAAENLPRATLPQEWAAAQTRLGVALHRLDLLTGDSDLLREALGCLQAALQVHSRAEAPTRWADIMNSIAQVLEVYGEQLKNPEVLQRAIDACHLVLEVRTRDRTPLAWASTLNTLGSALFLMDRHGGGVAHLDEAAKAFEDAHAVFKAHGSKGPAQVAARNLGHVQKLLEERKGRAVIDPDWR</sequence>
<evidence type="ECO:0000313" key="2">
    <source>
        <dbReference type="EMBL" id="CDK99394.1"/>
    </source>
</evidence>
<proteinExistence type="predicted"/>
<dbReference type="STRING" id="1430440.MGMSRv2__2179"/>